<dbReference type="STRING" id="78410.A0A0P7BRU1"/>
<evidence type="ECO:0000313" key="9">
    <source>
        <dbReference type="EMBL" id="KPM43119.1"/>
    </source>
</evidence>
<feature type="region of interest" description="Disordered" evidence="6">
    <location>
        <begin position="293"/>
        <end position="365"/>
    </location>
</feature>
<evidence type="ECO:0000256" key="2">
    <source>
        <dbReference type="ARBA" id="ARBA00022692"/>
    </source>
</evidence>
<accession>A0A0P7BRU1</accession>
<evidence type="ECO:0000256" key="4">
    <source>
        <dbReference type="ARBA" id="ARBA00023136"/>
    </source>
</evidence>
<feature type="transmembrane region" description="Helical" evidence="7">
    <location>
        <begin position="36"/>
        <end position="58"/>
    </location>
</feature>
<dbReference type="Pfam" id="PF20684">
    <property type="entry name" value="Fung_rhodopsin"/>
    <property type="match status" value="1"/>
</dbReference>
<feature type="domain" description="Rhodopsin" evidence="8">
    <location>
        <begin position="54"/>
        <end position="283"/>
    </location>
</feature>
<dbReference type="PANTHER" id="PTHR33048:SF129">
    <property type="entry name" value="INTEGRAL MEMBRANE PROTEIN-RELATED"/>
    <property type="match status" value="1"/>
</dbReference>
<evidence type="ECO:0000259" key="8">
    <source>
        <dbReference type="Pfam" id="PF20684"/>
    </source>
</evidence>
<feature type="transmembrane region" description="Helical" evidence="7">
    <location>
        <begin position="118"/>
        <end position="140"/>
    </location>
</feature>
<dbReference type="AlphaFoldDB" id="A0A0P7BRU1"/>
<gene>
    <name evidence="9" type="ORF">AK830_g3484</name>
</gene>
<reference evidence="9 10" key="1">
    <citation type="submission" date="2015-09" db="EMBL/GenBank/DDBJ databases">
        <title>Draft genome of a European isolate of the apple canker pathogen Neonectria ditissima.</title>
        <authorList>
            <person name="Gomez-Cortecero A."/>
            <person name="Harrison R.J."/>
            <person name="Armitage A.D."/>
        </authorList>
    </citation>
    <scope>NUCLEOTIDE SEQUENCE [LARGE SCALE GENOMIC DNA]</scope>
    <source>
        <strain evidence="9 10">R09/05</strain>
    </source>
</reference>
<dbReference type="InterPro" id="IPR052337">
    <property type="entry name" value="SAT4-like"/>
</dbReference>
<dbReference type="OrthoDB" id="444631at2759"/>
<feature type="compositionally biased region" description="Low complexity" evidence="6">
    <location>
        <begin position="343"/>
        <end position="355"/>
    </location>
</feature>
<feature type="transmembrane region" description="Helical" evidence="7">
    <location>
        <begin position="186"/>
        <end position="208"/>
    </location>
</feature>
<evidence type="ECO:0000256" key="5">
    <source>
        <dbReference type="ARBA" id="ARBA00038359"/>
    </source>
</evidence>
<evidence type="ECO:0000313" key="10">
    <source>
        <dbReference type="Proteomes" id="UP000050424"/>
    </source>
</evidence>
<keyword evidence="10" id="KW-1185">Reference proteome</keyword>
<evidence type="ECO:0000256" key="3">
    <source>
        <dbReference type="ARBA" id="ARBA00022989"/>
    </source>
</evidence>
<dbReference type="EMBL" id="LKCW01000038">
    <property type="protein sequence ID" value="KPM43119.1"/>
    <property type="molecule type" value="Genomic_DNA"/>
</dbReference>
<comment type="similarity">
    <text evidence="5">Belongs to the SAT4 family.</text>
</comment>
<keyword evidence="3 7" id="KW-1133">Transmembrane helix</keyword>
<dbReference type="PANTHER" id="PTHR33048">
    <property type="entry name" value="PTH11-LIKE INTEGRAL MEMBRANE PROTEIN (AFU_ORTHOLOGUE AFUA_5G11245)"/>
    <property type="match status" value="1"/>
</dbReference>
<sequence length="365" mass="39815">MANATSNSTIYNTPLVPPPAGVKSNFDVEWTDAQTWTVAVFSVMFALATASLVIRYVTSFFIVKKLEADVVLITLAWGASLCHFISMYQCMQYGWGRHSWDITVAEGIQLSKHLVPGFAAYIISPALTKLAILTVIYHINPSPWFRISTYAIGLWITVYTIVYIGLLAGPCNPVHDLDRTCTSKGAVVQMTLNIASDLAIIVLPLPTLWRLQMPRRQKMVTGGILTLGSAVLIASIARAPYVALLLNRKDLPEKVAQSGGWSMFELNLGIVCSNLMRMKPFVNRYLPGLTSKLELSSRSGGDSRPSGDGTMTARPSHSSAPRSSDEKTDGGDCYGSLQLEQYGMDGNNNGPGMDNRSTESILRQA</sequence>
<feature type="compositionally biased region" description="Low complexity" evidence="6">
    <location>
        <begin position="296"/>
        <end position="322"/>
    </location>
</feature>
<protein>
    <recommendedName>
        <fullName evidence="8">Rhodopsin domain-containing protein</fullName>
    </recommendedName>
</protein>
<dbReference type="Proteomes" id="UP000050424">
    <property type="component" value="Unassembled WGS sequence"/>
</dbReference>
<evidence type="ECO:0000256" key="1">
    <source>
        <dbReference type="ARBA" id="ARBA00004141"/>
    </source>
</evidence>
<comment type="caution">
    <text evidence="9">The sequence shown here is derived from an EMBL/GenBank/DDBJ whole genome shotgun (WGS) entry which is preliminary data.</text>
</comment>
<proteinExistence type="inferred from homology"/>
<keyword evidence="2 7" id="KW-0812">Transmembrane</keyword>
<organism evidence="9 10">
    <name type="scientific">Neonectria ditissima</name>
    <dbReference type="NCBI Taxonomy" id="78410"/>
    <lineage>
        <taxon>Eukaryota</taxon>
        <taxon>Fungi</taxon>
        <taxon>Dikarya</taxon>
        <taxon>Ascomycota</taxon>
        <taxon>Pezizomycotina</taxon>
        <taxon>Sordariomycetes</taxon>
        <taxon>Hypocreomycetidae</taxon>
        <taxon>Hypocreales</taxon>
        <taxon>Nectriaceae</taxon>
        <taxon>Neonectria</taxon>
    </lineage>
</organism>
<feature type="transmembrane region" description="Helical" evidence="7">
    <location>
        <begin position="70"/>
        <end position="88"/>
    </location>
</feature>
<dbReference type="GO" id="GO:0016020">
    <property type="term" value="C:membrane"/>
    <property type="evidence" value="ECO:0007669"/>
    <property type="project" value="UniProtKB-SubCell"/>
</dbReference>
<feature type="transmembrane region" description="Helical" evidence="7">
    <location>
        <begin position="147"/>
        <end position="166"/>
    </location>
</feature>
<evidence type="ECO:0000256" key="7">
    <source>
        <dbReference type="SAM" id="Phobius"/>
    </source>
</evidence>
<keyword evidence="4 7" id="KW-0472">Membrane</keyword>
<comment type="subcellular location">
    <subcellularLocation>
        <location evidence="1">Membrane</location>
        <topology evidence="1">Multi-pass membrane protein</topology>
    </subcellularLocation>
</comment>
<name>A0A0P7BRU1_9HYPO</name>
<evidence type="ECO:0000256" key="6">
    <source>
        <dbReference type="SAM" id="MobiDB-lite"/>
    </source>
</evidence>
<dbReference type="InterPro" id="IPR049326">
    <property type="entry name" value="Rhodopsin_dom_fungi"/>
</dbReference>
<feature type="transmembrane region" description="Helical" evidence="7">
    <location>
        <begin position="220"/>
        <end position="239"/>
    </location>
</feature>